<protein>
    <submittedName>
        <fullName evidence="3">Helix-turn-helix transcriptional regulator</fullName>
    </submittedName>
</protein>
<comment type="caution">
    <text evidence="3">The sequence shown here is derived from an EMBL/GenBank/DDBJ whole genome shotgun (WGS) entry which is preliminary data.</text>
</comment>
<dbReference type="InterPro" id="IPR001387">
    <property type="entry name" value="Cro/C1-type_HTH"/>
</dbReference>
<dbReference type="Pfam" id="PF07883">
    <property type="entry name" value="Cupin_2"/>
    <property type="match status" value="1"/>
</dbReference>
<dbReference type="Proteomes" id="UP001528912">
    <property type="component" value="Unassembled WGS sequence"/>
</dbReference>
<dbReference type="EMBL" id="JAROAV010000010">
    <property type="protein sequence ID" value="MDF8263457.1"/>
    <property type="molecule type" value="Genomic_DNA"/>
</dbReference>
<dbReference type="InterPro" id="IPR050807">
    <property type="entry name" value="TransReg_Diox_bact_type"/>
</dbReference>
<organism evidence="3 4">
    <name type="scientific">Luteipulveratus flavus</name>
    <dbReference type="NCBI Taxonomy" id="3031728"/>
    <lineage>
        <taxon>Bacteria</taxon>
        <taxon>Bacillati</taxon>
        <taxon>Actinomycetota</taxon>
        <taxon>Actinomycetes</taxon>
        <taxon>Micrococcales</taxon>
        <taxon>Dermacoccaceae</taxon>
        <taxon>Luteipulveratus</taxon>
    </lineage>
</organism>
<evidence type="ECO:0000256" key="1">
    <source>
        <dbReference type="ARBA" id="ARBA00023125"/>
    </source>
</evidence>
<evidence type="ECO:0000313" key="3">
    <source>
        <dbReference type="EMBL" id="MDF8263457.1"/>
    </source>
</evidence>
<dbReference type="RefSeq" id="WP_275240268.1">
    <property type="nucleotide sequence ID" value="NZ_JARFJC010000048.1"/>
</dbReference>
<dbReference type="InterPro" id="IPR011051">
    <property type="entry name" value="RmlC_Cupin_sf"/>
</dbReference>
<gene>
    <name evidence="3" type="ORF">P4R38_04260</name>
</gene>
<dbReference type="InterPro" id="IPR010982">
    <property type="entry name" value="Lambda_DNA-bd_dom_sf"/>
</dbReference>
<dbReference type="SMART" id="SM00530">
    <property type="entry name" value="HTH_XRE"/>
    <property type="match status" value="1"/>
</dbReference>
<evidence type="ECO:0000259" key="2">
    <source>
        <dbReference type="PROSITE" id="PS50943"/>
    </source>
</evidence>
<evidence type="ECO:0000313" key="4">
    <source>
        <dbReference type="Proteomes" id="UP001528912"/>
    </source>
</evidence>
<sequence length="191" mass="21271">MTDLAKIIDGIGPRLRSVRQEREITLADLSERTGVSVSTLSRLESGQRKATLELLLALAGAYRLSLDELVGSPAVGDPRVRTQARRHGSMTMIPLSVQPGQVQVFKLVFHERTSPEHPRPRTHEGYEWLYVLEGRLRLLLGDQDLVLTRGEAVEFDTRVPHWFGSADDKPVEALSMFGTQGVKVHLRARAG</sequence>
<dbReference type="InterPro" id="IPR014710">
    <property type="entry name" value="RmlC-like_jellyroll"/>
</dbReference>
<proteinExistence type="predicted"/>
<dbReference type="SUPFAM" id="SSF51182">
    <property type="entry name" value="RmlC-like cupins"/>
    <property type="match status" value="1"/>
</dbReference>
<dbReference type="PANTHER" id="PTHR46797:SF1">
    <property type="entry name" value="METHYLPHOSPHONATE SYNTHASE"/>
    <property type="match status" value="1"/>
</dbReference>
<dbReference type="InterPro" id="IPR013096">
    <property type="entry name" value="Cupin_2"/>
</dbReference>
<dbReference type="PANTHER" id="PTHR46797">
    <property type="entry name" value="HTH-TYPE TRANSCRIPTIONAL REGULATOR"/>
    <property type="match status" value="1"/>
</dbReference>
<name>A0ABT6C585_9MICO</name>
<feature type="domain" description="HTH cro/C1-type" evidence="2">
    <location>
        <begin position="15"/>
        <end position="69"/>
    </location>
</feature>
<accession>A0ABT6C585</accession>
<keyword evidence="4" id="KW-1185">Reference proteome</keyword>
<dbReference type="Gene3D" id="2.60.120.10">
    <property type="entry name" value="Jelly Rolls"/>
    <property type="match status" value="1"/>
</dbReference>
<dbReference type="Gene3D" id="1.10.260.40">
    <property type="entry name" value="lambda repressor-like DNA-binding domains"/>
    <property type="match status" value="1"/>
</dbReference>
<dbReference type="CDD" id="cd00093">
    <property type="entry name" value="HTH_XRE"/>
    <property type="match status" value="1"/>
</dbReference>
<dbReference type="PROSITE" id="PS50943">
    <property type="entry name" value="HTH_CROC1"/>
    <property type="match status" value="1"/>
</dbReference>
<keyword evidence="1" id="KW-0238">DNA-binding</keyword>
<reference evidence="3 4" key="1">
    <citation type="submission" date="2023-03" db="EMBL/GenBank/DDBJ databases">
        <title>YIM 133296 draft genome.</title>
        <authorList>
            <person name="Xiong L."/>
        </authorList>
    </citation>
    <scope>NUCLEOTIDE SEQUENCE [LARGE SCALE GENOMIC DNA]</scope>
    <source>
        <strain evidence="3 4">YIM 133296</strain>
    </source>
</reference>
<dbReference type="SUPFAM" id="SSF47413">
    <property type="entry name" value="lambda repressor-like DNA-binding domains"/>
    <property type="match status" value="1"/>
</dbReference>
<dbReference type="Pfam" id="PF01381">
    <property type="entry name" value="HTH_3"/>
    <property type="match status" value="1"/>
</dbReference>